<keyword evidence="1" id="KW-0732">Signal</keyword>
<dbReference type="AlphaFoldDB" id="A0AA85JVA2"/>
<proteinExistence type="predicted"/>
<keyword evidence="2" id="KW-1185">Reference proteome</keyword>
<feature type="chain" id="PRO_5041662855" evidence="1">
    <location>
        <begin position="22"/>
        <end position="71"/>
    </location>
</feature>
<reference evidence="2" key="1">
    <citation type="submission" date="2022-06" db="EMBL/GenBank/DDBJ databases">
        <authorList>
            <person name="Berger JAMES D."/>
            <person name="Berger JAMES D."/>
        </authorList>
    </citation>
    <scope>NUCLEOTIDE SEQUENCE [LARGE SCALE GENOMIC DNA]</scope>
</reference>
<accession>A0AA85JVA2</accession>
<feature type="signal peptide" evidence="1">
    <location>
        <begin position="1"/>
        <end position="21"/>
    </location>
</feature>
<sequence>MKMKVILFALCLFVSLEYVRMDEDYDIVDYTRVLRDDCPNGAPFCEDSDEIANEGGLNKKKVKKCTGSNCK</sequence>
<protein>
    <submittedName>
        <fullName evidence="3">Uncharacterized protein</fullName>
    </submittedName>
</protein>
<reference evidence="3" key="2">
    <citation type="submission" date="2023-11" db="UniProtKB">
        <authorList>
            <consortium name="WormBaseParasite"/>
        </authorList>
    </citation>
    <scope>IDENTIFICATION</scope>
</reference>
<dbReference type="Proteomes" id="UP000050795">
    <property type="component" value="Unassembled WGS sequence"/>
</dbReference>
<evidence type="ECO:0000256" key="1">
    <source>
        <dbReference type="SAM" id="SignalP"/>
    </source>
</evidence>
<organism evidence="2 3">
    <name type="scientific">Trichobilharzia regenti</name>
    <name type="common">Nasal bird schistosome</name>
    <dbReference type="NCBI Taxonomy" id="157069"/>
    <lineage>
        <taxon>Eukaryota</taxon>
        <taxon>Metazoa</taxon>
        <taxon>Spiralia</taxon>
        <taxon>Lophotrochozoa</taxon>
        <taxon>Platyhelminthes</taxon>
        <taxon>Trematoda</taxon>
        <taxon>Digenea</taxon>
        <taxon>Strigeidida</taxon>
        <taxon>Schistosomatoidea</taxon>
        <taxon>Schistosomatidae</taxon>
        <taxon>Trichobilharzia</taxon>
    </lineage>
</organism>
<evidence type="ECO:0000313" key="3">
    <source>
        <dbReference type="WBParaSite" id="TREG1_38840.1"/>
    </source>
</evidence>
<evidence type="ECO:0000313" key="2">
    <source>
        <dbReference type="Proteomes" id="UP000050795"/>
    </source>
</evidence>
<name>A0AA85JVA2_TRIRE</name>
<dbReference type="WBParaSite" id="TREG1_38840.1">
    <property type="protein sequence ID" value="TREG1_38840.1"/>
    <property type="gene ID" value="TREG1_38840"/>
</dbReference>